<feature type="domain" description="Reverse transcriptase" evidence="1">
    <location>
        <begin position="15"/>
        <end position="119"/>
    </location>
</feature>
<dbReference type="PANTHER" id="PTHR33116:SF78">
    <property type="entry name" value="OS12G0587133 PROTEIN"/>
    <property type="match status" value="1"/>
</dbReference>
<dbReference type="InterPro" id="IPR000477">
    <property type="entry name" value="RT_dom"/>
</dbReference>
<dbReference type="Proteomes" id="UP000011115">
    <property type="component" value="Unassembled WGS sequence"/>
</dbReference>
<evidence type="ECO:0000313" key="3">
    <source>
        <dbReference type="Proteomes" id="UP000011115"/>
    </source>
</evidence>
<reference evidence="2" key="2">
    <citation type="submission" date="2015-06" db="UniProtKB">
        <authorList>
            <consortium name="EnsemblPlants"/>
        </authorList>
    </citation>
    <scope>IDENTIFICATION</scope>
    <source>
        <strain evidence="2">DM1-3 516 R44</strain>
    </source>
</reference>
<dbReference type="InParanoid" id="M1CP87"/>
<evidence type="ECO:0000313" key="2">
    <source>
        <dbReference type="EnsemblPlants" id="PGSC0003DMT400071744"/>
    </source>
</evidence>
<dbReference type="OMA" id="FAKCAGF"/>
<dbReference type="PaxDb" id="4113-PGSC0003DMT400071744"/>
<dbReference type="AlphaFoldDB" id="M1CP87"/>
<dbReference type="PANTHER" id="PTHR33116">
    <property type="entry name" value="REVERSE TRANSCRIPTASE ZINC-BINDING DOMAIN-CONTAINING PROTEIN-RELATED-RELATED"/>
    <property type="match status" value="1"/>
</dbReference>
<dbReference type="Gramene" id="PGSC0003DMT400071744">
    <property type="protein sequence ID" value="PGSC0003DMT400071744"/>
    <property type="gene ID" value="PGSC0003DMG400027910"/>
</dbReference>
<keyword evidence="3" id="KW-1185">Reference proteome</keyword>
<sequence>MEGLNHMFRKAKTNGWVRGFSAQPGMEITHLFYADDALIFCEAEETQIRHLRAILTIFEGISGLHVNWLKSHLFPINNVDNMSRLRHLFPNNNVDNMSRLAETLGCQVDALPTKYLGLPLGAKNKELEV</sequence>
<organism evidence="2 3">
    <name type="scientific">Solanum tuberosum</name>
    <name type="common">Potato</name>
    <dbReference type="NCBI Taxonomy" id="4113"/>
    <lineage>
        <taxon>Eukaryota</taxon>
        <taxon>Viridiplantae</taxon>
        <taxon>Streptophyta</taxon>
        <taxon>Embryophyta</taxon>
        <taxon>Tracheophyta</taxon>
        <taxon>Spermatophyta</taxon>
        <taxon>Magnoliopsida</taxon>
        <taxon>eudicotyledons</taxon>
        <taxon>Gunneridae</taxon>
        <taxon>Pentapetalae</taxon>
        <taxon>asterids</taxon>
        <taxon>lamiids</taxon>
        <taxon>Solanales</taxon>
        <taxon>Solanaceae</taxon>
        <taxon>Solanoideae</taxon>
        <taxon>Solaneae</taxon>
        <taxon>Solanum</taxon>
    </lineage>
</organism>
<name>M1CP87_SOLTU</name>
<dbReference type="HOGENOM" id="CLU_1943647_0_0_1"/>
<protein>
    <recommendedName>
        <fullName evidence="1">Reverse transcriptase domain-containing protein</fullName>
    </recommendedName>
</protein>
<evidence type="ECO:0000259" key="1">
    <source>
        <dbReference type="Pfam" id="PF00078"/>
    </source>
</evidence>
<reference evidence="3" key="1">
    <citation type="journal article" date="2011" name="Nature">
        <title>Genome sequence and analysis of the tuber crop potato.</title>
        <authorList>
            <consortium name="The Potato Genome Sequencing Consortium"/>
        </authorList>
    </citation>
    <scope>NUCLEOTIDE SEQUENCE [LARGE SCALE GENOMIC DNA]</scope>
    <source>
        <strain evidence="3">cv. DM1-3 516 R44</strain>
    </source>
</reference>
<accession>M1CP87</accession>
<dbReference type="EnsemblPlants" id="PGSC0003DMT400071744">
    <property type="protein sequence ID" value="PGSC0003DMT400071744"/>
    <property type="gene ID" value="PGSC0003DMG400027910"/>
</dbReference>
<proteinExistence type="predicted"/>
<dbReference type="Pfam" id="PF00078">
    <property type="entry name" value="RVT_1"/>
    <property type="match status" value="1"/>
</dbReference>